<name>A0ABY5HSH7_9SPIR</name>
<dbReference type="Gene3D" id="3.40.50.1980">
    <property type="entry name" value="Nitrogenase molybdenum iron protein domain"/>
    <property type="match status" value="2"/>
</dbReference>
<gene>
    <name evidence="3" type="ORF">E4N76_04845</name>
</gene>
<dbReference type="EMBL" id="CP038802">
    <property type="protein sequence ID" value="UTY28388.1"/>
    <property type="molecule type" value="Genomic_DNA"/>
</dbReference>
<dbReference type="PANTHER" id="PTHR30535:SF34">
    <property type="entry name" value="MOLYBDATE-BINDING PROTEIN MOLA"/>
    <property type="match status" value="1"/>
</dbReference>
<dbReference type="PROSITE" id="PS50983">
    <property type="entry name" value="FE_B12_PBP"/>
    <property type="match status" value="1"/>
</dbReference>
<evidence type="ECO:0000313" key="3">
    <source>
        <dbReference type="EMBL" id="UTY28388.1"/>
    </source>
</evidence>
<organism evidence="3 4">
    <name type="scientific">Treponema putidum</name>
    <dbReference type="NCBI Taxonomy" id="221027"/>
    <lineage>
        <taxon>Bacteria</taxon>
        <taxon>Pseudomonadati</taxon>
        <taxon>Spirochaetota</taxon>
        <taxon>Spirochaetia</taxon>
        <taxon>Spirochaetales</taxon>
        <taxon>Treponemataceae</taxon>
        <taxon>Treponema</taxon>
    </lineage>
</organism>
<dbReference type="InterPro" id="IPR050902">
    <property type="entry name" value="ABC_Transporter_SBP"/>
</dbReference>
<proteinExistence type="predicted"/>
<dbReference type="SUPFAM" id="SSF53807">
    <property type="entry name" value="Helical backbone' metal receptor"/>
    <property type="match status" value="1"/>
</dbReference>
<keyword evidence="1" id="KW-0175">Coiled coil</keyword>
<reference evidence="3" key="1">
    <citation type="submission" date="2019-04" db="EMBL/GenBank/DDBJ databases">
        <title>Whole genome sequencing of oral phylogroup 2 treponemes.</title>
        <authorList>
            <person name="Chan Y."/>
            <person name="Zeng H.H."/>
            <person name="Yu X.L."/>
            <person name="Leung W.K."/>
            <person name="Watt R.M."/>
        </authorList>
    </citation>
    <scope>NUCLEOTIDE SEQUENCE</scope>
    <source>
        <strain evidence="3">OMZ 847</strain>
    </source>
</reference>
<dbReference type="Pfam" id="PF01497">
    <property type="entry name" value="Peripla_BP_2"/>
    <property type="match status" value="1"/>
</dbReference>
<evidence type="ECO:0000256" key="1">
    <source>
        <dbReference type="SAM" id="Coils"/>
    </source>
</evidence>
<protein>
    <recommendedName>
        <fullName evidence="2">Fe/B12 periplasmic-binding domain-containing protein</fullName>
    </recommendedName>
</protein>
<keyword evidence="4" id="KW-1185">Reference proteome</keyword>
<feature type="coiled-coil region" evidence="1">
    <location>
        <begin position="172"/>
        <end position="199"/>
    </location>
</feature>
<dbReference type="InterPro" id="IPR002491">
    <property type="entry name" value="ABC_transptr_periplasmic_BD"/>
</dbReference>
<evidence type="ECO:0000313" key="4">
    <source>
        <dbReference type="Proteomes" id="UP001059401"/>
    </source>
</evidence>
<feature type="domain" description="Fe/B12 periplasmic-binding" evidence="2">
    <location>
        <begin position="66"/>
        <end position="335"/>
    </location>
</feature>
<sequence length="363" mass="41445">MQVKRMLCAQRTALGTGGKMKKIILLVICFVLFTGCTKEDNTKLRAKITVKDYASRIVTLDKPAEKIIVMADNSFAIVKQLNAIDKVIALDSKTKGYWNFYLMSKTNPELADLPDIGKTKNPNYEYIISLEPDLILFKGNKDAADTLQNKTGIPVASIISKQGYDFEIYNIIGKLLNKEKEAEKVIEELTAKKQFLESKLKIVSEFDRKSAYIVVQNSKKNLFKTQKNSLALDLASIVNVAANASKVDEWGFAEISKEEFINWNPDFIYIDYPSSEKSISKQAIIDDEAFRFVESVNQGNVFYTHSFSTPKDYAYVIAEAYYYARNAYPNIISEKDYKDAINDIFEKTYGIKDYYEDWKRSLN</sequence>
<dbReference type="PANTHER" id="PTHR30535">
    <property type="entry name" value="VITAMIN B12-BINDING PROTEIN"/>
    <property type="match status" value="1"/>
</dbReference>
<dbReference type="Proteomes" id="UP001059401">
    <property type="component" value="Chromosome"/>
</dbReference>
<accession>A0ABY5HSH7</accession>
<evidence type="ECO:0000259" key="2">
    <source>
        <dbReference type="PROSITE" id="PS50983"/>
    </source>
</evidence>